<dbReference type="EMBL" id="KZ820499">
    <property type="protein sequence ID" value="PWN47219.1"/>
    <property type="molecule type" value="Genomic_DNA"/>
</dbReference>
<accession>A0ACD0NN55</accession>
<protein>
    <submittedName>
        <fullName evidence="1">TPT-domain-containing protein</fullName>
    </submittedName>
</protein>
<name>A0ACD0NN55_9BASI</name>
<keyword evidence="2" id="KW-1185">Reference proteome</keyword>
<gene>
    <name evidence="1" type="ORF">IE53DRAFT_321601</name>
</gene>
<reference evidence="1 2" key="1">
    <citation type="journal article" date="2018" name="Mol. Biol. Evol.">
        <title>Broad Genomic Sampling Reveals a Smut Pathogenic Ancestry of the Fungal Clade Ustilaginomycotina.</title>
        <authorList>
            <person name="Kijpornyongpan T."/>
            <person name="Mondo S.J."/>
            <person name="Barry K."/>
            <person name="Sandor L."/>
            <person name="Lee J."/>
            <person name="Lipzen A."/>
            <person name="Pangilinan J."/>
            <person name="LaButti K."/>
            <person name="Hainaut M."/>
            <person name="Henrissat B."/>
            <person name="Grigoriev I.V."/>
            <person name="Spatafora J.W."/>
            <person name="Aime M.C."/>
        </authorList>
    </citation>
    <scope>NUCLEOTIDE SEQUENCE [LARGE SCALE GENOMIC DNA]</scope>
    <source>
        <strain evidence="1 2">SA 807</strain>
    </source>
</reference>
<proteinExistence type="predicted"/>
<sequence length="470" mass="51425">MTRSYHGGDEDQGYEALVRSRSSSSSVRTASIAARERRTAYWRSAVVNLLLIASWYMFSTLISVYNKWMFSKGHYNFSYPLFVTSCHMVMQFGLSSIALSLCDRKLIPRRHNGTRARPSGYDWISKVVPCGLATALDIGLSNSSLKTITLSFYTMCKSSNLAFVLFFAFLFRLEVVRISLIGIIGLITAGVVMMVASETKFELVGAIQVLTASAMGGLRWALTQMLLDRDNLGMNNPIATIFWLAPVMALSLCTFSLVFESWSEIFRGPFFHGLTRSIKTMGLIAAPGVLAFGMNLSEFALIQRTSVVTLSVAGIFKEVLTISLASVIFGDELTPINITGLCITLLGIALYNWLKYRLITKGVNVVSRSGGSTTTTSGAGGHSTLGYTPLSNQDGEEEEGRRGNLQEEEVGQEGSSAILLGLSGGNKGQEVSEEEKERRRKREEEADLDGWERSGSKVTGNGWVDGSESD</sequence>
<dbReference type="Proteomes" id="UP000245626">
    <property type="component" value="Unassembled WGS sequence"/>
</dbReference>
<evidence type="ECO:0000313" key="2">
    <source>
        <dbReference type="Proteomes" id="UP000245626"/>
    </source>
</evidence>
<evidence type="ECO:0000313" key="1">
    <source>
        <dbReference type="EMBL" id="PWN47219.1"/>
    </source>
</evidence>
<organism evidence="1 2">
    <name type="scientific">Violaceomyces palustris</name>
    <dbReference type="NCBI Taxonomy" id="1673888"/>
    <lineage>
        <taxon>Eukaryota</taxon>
        <taxon>Fungi</taxon>
        <taxon>Dikarya</taxon>
        <taxon>Basidiomycota</taxon>
        <taxon>Ustilaginomycotina</taxon>
        <taxon>Ustilaginomycetes</taxon>
        <taxon>Violaceomycetales</taxon>
        <taxon>Violaceomycetaceae</taxon>
        <taxon>Violaceomyces</taxon>
    </lineage>
</organism>